<protein>
    <submittedName>
        <fullName evidence="1">Uncharacterized protein</fullName>
    </submittedName>
</protein>
<dbReference type="AlphaFoldDB" id="A0A0G1Z1D4"/>
<feature type="non-terminal residue" evidence="1">
    <location>
        <position position="70"/>
    </location>
</feature>
<evidence type="ECO:0000313" key="1">
    <source>
        <dbReference type="EMBL" id="KKW21107.1"/>
    </source>
</evidence>
<organism evidence="1 2">
    <name type="scientific">Candidatus Adlerbacteria bacterium GW2011_GWC1_50_9</name>
    <dbReference type="NCBI Taxonomy" id="1618608"/>
    <lineage>
        <taxon>Bacteria</taxon>
        <taxon>Candidatus Adleribacteriota</taxon>
    </lineage>
</organism>
<gene>
    <name evidence="1" type="ORF">UY61_C0014G0001</name>
</gene>
<proteinExistence type="predicted"/>
<comment type="caution">
    <text evidence="1">The sequence shown here is derived from an EMBL/GenBank/DDBJ whole genome shotgun (WGS) entry which is preliminary data.</text>
</comment>
<name>A0A0G1Z1D4_9BACT</name>
<dbReference type="Proteomes" id="UP000034201">
    <property type="component" value="Unassembled WGS sequence"/>
</dbReference>
<reference evidence="1 2" key="1">
    <citation type="journal article" date="2015" name="Nature">
        <title>rRNA introns, odd ribosomes, and small enigmatic genomes across a large radiation of phyla.</title>
        <authorList>
            <person name="Brown C.T."/>
            <person name="Hug L.A."/>
            <person name="Thomas B.C."/>
            <person name="Sharon I."/>
            <person name="Castelle C.J."/>
            <person name="Singh A."/>
            <person name="Wilkins M.J."/>
            <person name="Williams K.H."/>
            <person name="Banfield J.F."/>
        </authorList>
    </citation>
    <scope>NUCLEOTIDE SEQUENCE [LARGE SCALE GENOMIC DNA]</scope>
</reference>
<sequence>MVKVLDLYKGDIDLPAALPVFRIFNAPQKKIDLISSVHAVVVYWISVRGENSSLVPVSEGERGNAQALRR</sequence>
<accession>A0A0G1Z1D4</accession>
<evidence type="ECO:0000313" key="2">
    <source>
        <dbReference type="Proteomes" id="UP000034201"/>
    </source>
</evidence>
<dbReference type="EMBL" id="LCQQ01000014">
    <property type="protein sequence ID" value="KKW21107.1"/>
    <property type="molecule type" value="Genomic_DNA"/>
</dbReference>